<keyword evidence="2" id="KW-0677">Repeat</keyword>
<proteinExistence type="predicted"/>
<dbReference type="PROSITE" id="PS50097">
    <property type="entry name" value="BTB"/>
    <property type="match status" value="1"/>
</dbReference>
<evidence type="ECO:0000256" key="2">
    <source>
        <dbReference type="ARBA" id="ARBA00022737"/>
    </source>
</evidence>
<evidence type="ECO:0000313" key="4">
    <source>
        <dbReference type="EMBL" id="KAL3266794.1"/>
    </source>
</evidence>
<dbReference type="PANTHER" id="PTHR46376">
    <property type="entry name" value="LEUCINE-ZIPPER-LIKE TRANSCRIPTIONAL REGULATOR 1"/>
    <property type="match status" value="1"/>
</dbReference>
<dbReference type="EMBL" id="JABFTP020000001">
    <property type="protein sequence ID" value="KAL3266794.1"/>
    <property type="molecule type" value="Genomic_DNA"/>
</dbReference>
<evidence type="ECO:0000313" key="5">
    <source>
        <dbReference type="Proteomes" id="UP001516400"/>
    </source>
</evidence>
<dbReference type="CDD" id="cd18505">
    <property type="entry name" value="BACK1_LZTR1"/>
    <property type="match status" value="1"/>
</dbReference>
<organism evidence="4 5">
    <name type="scientific">Cryptolaemus montrouzieri</name>
    <dbReference type="NCBI Taxonomy" id="559131"/>
    <lineage>
        <taxon>Eukaryota</taxon>
        <taxon>Metazoa</taxon>
        <taxon>Ecdysozoa</taxon>
        <taxon>Arthropoda</taxon>
        <taxon>Hexapoda</taxon>
        <taxon>Insecta</taxon>
        <taxon>Pterygota</taxon>
        <taxon>Neoptera</taxon>
        <taxon>Endopterygota</taxon>
        <taxon>Coleoptera</taxon>
        <taxon>Polyphaga</taxon>
        <taxon>Cucujiformia</taxon>
        <taxon>Coccinelloidea</taxon>
        <taxon>Coccinellidae</taxon>
        <taxon>Scymninae</taxon>
        <taxon>Scymnini</taxon>
        <taxon>Cryptolaemus</taxon>
    </lineage>
</organism>
<comment type="caution">
    <text evidence="4">The sequence shown here is derived from an EMBL/GenBank/DDBJ whole genome shotgun (WGS) entry which is preliminary data.</text>
</comment>
<dbReference type="InterPro" id="IPR011333">
    <property type="entry name" value="SKP1/BTB/POZ_sf"/>
</dbReference>
<dbReference type="Gene3D" id="3.30.710.10">
    <property type="entry name" value="Potassium Channel Kv1.1, Chain A"/>
    <property type="match status" value="1"/>
</dbReference>
<keyword evidence="5" id="KW-1185">Reference proteome</keyword>
<dbReference type="Gene3D" id="1.25.40.420">
    <property type="match status" value="1"/>
</dbReference>
<evidence type="ECO:0000259" key="3">
    <source>
        <dbReference type="PROSITE" id="PS50097"/>
    </source>
</evidence>
<dbReference type="PANTHER" id="PTHR46376:SF1">
    <property type="entry name" value="LEUCINE-ZIPPER-LIKE TRANSCRIPTIONAL REGULATOR 1"/>
    <property type="match status" value="1"/>
</dbReference>
<dbReference type="InterPro" id="IPR051568">
    <property type="entry name" value="LZTR1/Attractin"/>
</dbReference>
<dbReference type="Pfam" id="PF00651">
    <property type="entry name" value="BTB"/>
    <property type="match status" value="1"/>
</dbReference>
<feature type="domain" description="BTB" evidence="3">
    <location>
        <begin position="112"/>
        <end position="169"/>
    </location>
</feature>
<dbReference type="InterPro" id="IPR000210">
    <property type="entry name" value="BTB/POZ_dom"/>
</dbReference>
<sequence length="176" mass="20188">MVRLENLCIQYLNATICLKNVLVALHNADQLQLKFIKEHCLRFIVKESNYNQIVMSAEFEDLERGLMVEIIRRKQMPQNKVSSNDQHHPNANGSSLEQDMAMFLIATGKEFCDIDLILDSHVIPAHKSILAARCGYFEAMFRSFMPSDNTVRIQIGEMIPSKESFDSLLGIYTMEM</sequence>
<reference evidence="4 5" key="1">
    <citation type="journal article" date="2021" name="BMC Biol.">
        <title>Horizontally acquired antibacterial genes associated with adaptive radiation of ladybird beetles.</title>
        <authorList>
            <person name="Li H.S."/>
            <person name="Tang X.F."/>
            <person name="Huang Y.H."/>
            <person name="Xu Z.Y."/>
            <person name="Chen M.L."/>
            <person name="Du X.Y."/>
            <person name="Qiu B.Y."/>
            <person name="Chen P.T."/>
            <person name="Zhang W."/>
            <person name="Slipinski A."/>
            <person name="Escalona H.E."/>
            <person name="Waterhouse R.M."/>
            <person name="Zwick A."/>
            <person name="Pang H."/>
        </authorList>
    </citation>
    <scope>NUCLEOTIDE SEQUENCE [LARGE SCALE GENOMIC DNA]</scope>
    <source>
        <strain evidence="4">SYSU2018</strain>
    </source>
</reference>
<evidence type="ECO:0000256" key="1">
    <source>
        <dbReference type="ARBA" id="ARBA00022441"/>
    </source>
</evidence>
<name>A0ABD2MKD0_9CUCU</name>
<dbReference type="Proteomes" id="UP001516400">
    <property type="component" value="Unassembled WGS sequence"/>
</dbReference>
<dbReference type="SUPFAM" id="SSF54695">
    <property type="entry name" value="POZ domain"/>
    <property type="match status" value="1"/>
</dbReference>
<protein>
    <recommendedName>
        <fullName evidence="3">BTB domain-containing protein</fullName>
    </recommendedName>
</protein>
<accession>A0ABD2MKD0</accession>
<keyword evidence="1" id="KW-0880">Kelch repeat</keyword>
<gene>
    <name evidence="4" type="ORF">HHI36_010948</name>
</gene>
<dbReference type="AlphaFoldDB" id="A0ABD2MKD0"/>